<dbReference type="AlphaFoldDB" id="J2T100"/>
<keyword evidence="2" id="KW-1185">Reference proteome</keyword>
<dbReference type="Proteomes" id="UP000007509">
    <property type="component" value="Unassembled WGS sequence"/>
</dbReference>
<evidence type="ECO:0000313" key="2">
    <source>
        <dbReference type="Proteomes" id="UP000007509"/>
    </source>
</evidence>
<name>J2T100_9FLAO</name>
<evidence type="ECO:0000313" key="1">
    <source>
        <dbReference type="EMBL" id="EJL71612.1"/>
    </source>
</evidence>
<dbReference type="PATRIC" id="fig|1144316.3.peg.2289"/>
<reference evidence="1 2" key="1">
    <citation type="journal article" date="2012" name="J. Bacteriol.">
        <title>Twenty-one genome sequences from Pseudomonas species and 19 genome sequences from diverse bacteria isolated from the rhizosphere and endosphere of Populus deltoides.</title>
        <authorList>
            <person name="Brown S.D."/>
            <person name="Utturkar S.M."/>
            <person name="Klingeman D.M."/>
            <person name="Johnson C.M."/>
            <person name="Martin S.L."/>
            <person name="Land M.L."/>
            <person name="Lu T.Y."/>
            <person name="Schadt C.W."/>
            <person name="Doktycz M.J."/>
            <person name="Pelletier D.A."/>
        </authorList>
    </citation>
    <scope>NUCLEOTIDE SEQUENCE [LARGE SCALE GENOMIC DNA]</scope>
    <source>
        <strain evidence="1 2">CF314</strain>
    </source>
</reference>
<dbReference type="EMBL" id="AKJY01000037">
    <property type="protein sequence ID" value="EJL71612.1"/>
    <property type="molecule type" value="Genomic_DNA"/>
</dbReference>
<sequence length="33" mass="3520">MIAVQEACARIGMVTGKGLTGAIKEHYSKKNTL</sequence>
<protein>
    <submittedName>
        <fullName evidence="1">Uncharacterized protein</fullName>
    </submittedName>
</protein>
<gene>
    <name evidence="1" type="ORF">PMI13_02271</name>
</gene>
<accession>J2T100</accession>
<proteinExistence type="predicted"/>
<organism evidence="1 2">
    <name type="scientific">Chryseobacterium populi</name>
    <dbReference type="NCBI Taxonomy" id="1144316"/>
    <lineage>
        <taxon>Bacteria</taxon>
        <taxon>Pseudomonadati</taxon>
        <taxon>Bacteroidota</taxon>
        <taxon>Flavobacteriia</taxon>
        <taxon>Flavobacteriales</taxon>
        <taxon>Weeksellaceae</taxon>
        <taxon>Chryseobacterium group</taxon>
        <taxon>Chryseobacterium</taxon>
    </lineage>
</organism>
<comment type="caution">
    <text evidence="1">The sequence shown here is derived from an EMBL/GenBank/DDBJ whole genome shotgun (WGS) entry which is preliminary data.</text>
</comment>